<organism evidence="1 2">
    <name type="scientific">Nocardioides panacis</name>
    <dbReference type="NCBI Taxonomy" id="2849501"/>
    <lineage>
        <taxon>Bacteria</taxon>
        <taxon>Bacillati</taxon>
        <taxon>Actinomycetota</taxon>
        <taxon>Actinomycetes</taxon>
        <taxon>Propionibacteriales</taxon>
        <taxon>Nocardioidaceae</taxon>
        <taxon>Nocardioides</taxon>
    </lineage>
</organism>
<dbReference type="Proteomes" id="UP000683575">
    <property type="component" value="Chromosome"/>
</dbReference>
<evidence type="ECO:0008006" key="3">
    <source>
        <dbReference type="Google" id="ProtNLM"/>
    </source>
</evidence>
<dbReference type="KEGG" id="nps:KRR39_10735"/>
<reference evidence="1" key="1">
    <citation type="submission" date="2021-06" db="EMBL/GenBank/DDBJ databases">
        <title>Complete genome sequence of Nocardioides sp. G188.</title>
        <authorList>
            <person name="Im W.-T."/>
        </authorList>
    </citation>
    <scope>NUCLEOTIDE SEQUENCE</scope>
    <source>
        <strain evidence="1">G188</strain>
    </source>
</reference>
<accession>A0A975T209</accession>
<dbReference type="EMBL" id="CP077062">
    <property type="protein sequence ID" value="QWZ10165.1"/>
    <property type="molecule type" value="Genomic_DNA"/>
</dbReference>
<gene>
    <name evidence="1" type="ORF">KRR39_10735</name>
</gene>
<name>A0A975T209_9ACTN</name>
<dbReference type="RefSeq" id="WP_216942011.1">
    <property type="nucleotide sequence ID" value="NZ_CP077062.1"/>
</dbReference>
<dbReference type="AlphaFoldDB" id="A0A975T209"/>
<evidence type="ECO:0000313" key="1">
    <source>
        <dbReference type="EMBL" id="QWZ10165.1"/>
    </source>
</evidence>
<evidence type="ECO:0000313" key="2">
    <source>
        <dbReference type="Proteomes" id="UP000683575"/>
    </source>
</evidence>
<proteinExistence type="predicted"/>
<sequence>MRRLPLTLACGDYDRTRALLEGTVRPDGIDLTYLRLPVEETFFRMVRHREFDVAEMSLSSYAASLGRTERPFVALPVFTSRMFRHGGIFVNAEAGIDKPSDLRGKRVGNAEFQLTANVWIRGILADEHQVPVDSVSYLTGGQESPGRIEKGAIDTAFDISPIPEGRALAEMLHAGEIDAFYGPRIPSTFHRDDGRVRRLFADPVAAEREYFERTRIFPIMHVVAIRRDVYEANRWIAQSLFKAFLQAKDAAYAAFLDASALRFMSPWLIQHAEADRALLGEDFWSYGLDANVHVLETFLGHHHAQGLSPRLLAPEELFADETLESFVI</sequence>
<keyword evidence="2" id="KW-1185">Reference proteome</keyword>
<protein>
    <recommendedName>
        <fullName evidence="3">ABC transporter substrate-binding protein</fullName>
    </recommendedName>
</protein>